<dbReference type="InterPro" id="IPR018652">
    <property type="entry name" value="DUF2082_NA-bd_Znr"/>
</dbReference>
<name>A0ABD6D5X4_9EURY</name>
<sequence>MRISKTRALETEPNDTATSGIGVTKLLAIRNRRFPVVSWTNCGSSESYKGSVKHDPEDPFSAGLPSRSTRRNR</sequence>
<evidence type="ECO:0000313" key="2">
    <source>
        <dbReference type="EMBL" id="MFD1641625.1"/>
    </source>
</evidence>
<dbReference type="Pfam" id="PF09855">
    <property type="entry name" value="Zn_ribbon_13"/>
    <property type="match status" value="1"/>
</dbReference>
<dbReference type="AlphaFoldDB" id="A0ABD6D5X4"/>
<organism evidence="2 3">
    <name type="scientific">Halohasta litorea</name>
    <dbReference type="NCBI Taxonomy" id="869891"/>
    <lineage>
        <taxon>Archaea</taxon>
        <taxon>Methanobacteriati</taxon>
        <taxon>Methanobacteriota</taxon>
        <taxon>Stenosarchaea group</taxon>
        <taxon>Halobacteria</taxon>
        <taxon>Halobacteriales</taxon>
        <taxon>Haloferacaceae</taxon>
        <taxon>Halohasta</taxon>
    </lineage>
</organism>
<dbReference type="RefSeq" id="WP_256396775.1">
    <property type="nucleotide sequence ID" value="NZ_JANHDJ010000005.1"/>
</dbReference>
<evidence type="ECO:0000256" key="1">
    <source>
        <dbReference type="SAM" id="MobiDB-lite"/>
    </source>
</evidence>
<protein>
    <submittedName>
        <fullName evidence="2">Zinc ribbon domain-containing protein</fullName>
    </submittedName>
</protein>
<feature type="region of interest" description="Disordered" evidence="1">
    <location>
        <begin position="1"/>
        <end position="20"/>
    </location>
</feature>
<reference evidence="2 3" key="1">
    <citation type="journal article" date="2019" name="Int. J. Syst. Evol. Microbiol.">
        <title>The Global Catalogue of Microorganisms (GCM) 10K type strain sequencing project: providing services to taxonomists for standard genome sequencing and annotation.</title>
        <authorList>
            <consortium name="The Broad Institute Genomics Platform"/>
            <consortium name="The Broad Institute Genome Sequencing Center for Infectious Disease"/>
            <person name="Wu L."/>
            <person name="Ma J."/>
        </authorList>
    </citation>
    <scope>NUCLEOTIDE SEQUENCE [LARGE SCALE GENOMIC DNA]</scope>
    <source>
        <strain evidence="2 3">CGMCC 1.10593</strain>
    </source>
</reference>
<accession>A0ABD6D5X4</accession>
<dbReference type="EMBL" id="JBHUDM010000002">
    <property type="protein sequence ID" value="MFD1641625.1"/>
    <property type="molecule type" value="Genomic_DNA"/>
</dbReference>
<feature type="region of interest" description="Disordered" evidence="1">
    <location>
        <begin position="42"/>
        <end position="73"/>
    </location>
</feature>
<proteinExistence type="predicted"/>
<gene>
    <name evidence="2" type="ORF">ACFSBW_07030</name>
</gene>
<dbReference type="Proteomes" id="UP001597052">
    <property type="component" value="Unassembled WGS sequence"/>
</dbReference>
<keyword evidence="3" id="KW-1185">Reference proteome</keyword>
<comment type="caution">
    <text evidence="2">The sequence shown here is derived from an EMBL/GenBank/DDBJ whole genome shotgun (WGS) entry which is preliminary data.</text>
</comment>
<evidence type="ECO:0000313" key="3">
    <source>
        <dbReference type="Proteomes" id="UP001597052"/>
    </source>
</evidence>